<dbReference type="AlphaFoldDB" id="A0A1H0B0T0"/>
<dbReference type="EMBL" id="LT629701">
    <property type="protein sequence ID" value="SDN39244.1"/>
    <property type="molecule type" value="Genomic_DNA"/>
</dbReference>
<dbReference type="STRING" id="211114.SAMN04489726_6405"/>
<feature type="compositionally biased region" description="Low complexity" evidence="1">
    <location>
        <begin position="54"/>
        <end position="80"/>
    </location>
</feature>
<evidence type="ECO:0000313" key="2">
    <source>
        <dbReference type="EMBL" id="SDN39244.1"/>
    </source>
</evidence>
<gene>
    <name evidence="2" type="ORF">SAMN04489726_6405</name>
</gene>
<evidence type="ECO:0000256" key="1">
    <source>
        <dbReference type="SAM" id="MobiDB-lite"/>
    </source>
</evidence>
<dbReference type="OrthoDB" id="10000474at2"/>
<dbReference type="Proteomes" id="UP000183376">
    <property type="component" value="Chromosome I"/>
</dbReference>
<organism evidence="2 3">
    <name type="scientific">Allokutzneria albata</name>
    <name type="common">Kibdelosporangium albatum</name>
    <dbReference type="NCBI Taxonomy" id="211114"/>
    <lineage>
        <taxon>Bacteria</taxon>
        <taxon>Bacillati</taxon>
        <taxon>Actinomycetota</taxon>
        <taxon>Actinomycetes</taxon>
        <taxon>Pseudonocardiales</taxon>
        <taxon>Pseudonocardiaceae</taxon>
        <taxon>Allokutzneria</taxon>
    </lineage>
</organism>
<dbReference type="RefSeq" id="WP_083383803.1">
    <property type="nucleotide sequence ID" value="NZ_JOEF01000001.1"/>
</dbReference>
<keyword evidence="3" id="KW-1185">Reference proteome</keyword>
<feature type="compositionally biased region" description="Pro residues" evidence="1">
    <location>
        <begin position="81"/>
        <end position="110"/>
    </location>
</feature>
<protein>
    <submittedName>
        <fullName evidence="2">Uncharacterized protein</fullName>
    </submittedName>
</protein>
<proteinExistence type="predicted"/>
<sequence length="156" mass="16067">MVGGTVRQWWWTAPGWQRLGAAITGTALGLGALGGAGALLRPSPTAVPAALTVVQTTQPTTSSAETTTPVTTTTTETTTEAPPPPPPPSQAPPSKKPTTPPRTQAPPPKPTATTNPMFPKAGSPCAKEGDFAISDQGKGLLCLKGPGDQRLRWRQL</sequence>
<reference evidence="2 3" key="1">
    <citation type="submission" date="2016-10" db="EMBL/GenBank/DDBJ databases">
        <authorList>
            <person name="de Groot N.N."/>
        </authorList>
    </citation>
    <scope>NUCLEOTIDE SEQUENCE [LARGE SCALE GENOMIC DNA]</scope>
    <source>
        <strain evidence="2 3">DSM 44149</strain>
    </source>
</reference>
<feature type="region of interest" description="Disordered" evidence="1">
    <location>
        <begin position="54"/>
        <end position="131"/>
    </location>
</feature>
<feature type="region of interest" description="Disordered" evidence="1">
    <location>
        <begin position="137"/>
        <end position="156"/>
    </location>
</feature>
<accession>A0A1H0B0T0</accession>
<feature type="compositionally biased region" description="Basic and acidic residues" evidence="1">
    <location>
        <begin position="147"/>
        <end position="156"/>
    </location>
</feature>
<evidence type="ECO:0000313" key="3">
    <source>
        <dbReference type="Proteomes" id="UP000183376"/>
    </source>
</evidence>
<name>A0A1H0B0T0_ALLAB</name>